<reference evidence="2" key="1">
    <citation type="submission" date="2016-10" db="EMBL/GenBank/DDBJ databases">
        <authorList>
            <person name="Varghese N."/>
            <person name="Submissions S."/>
        </authorList>
    </citation>
    <scope>NUCLEOTIDE SEQUENCE [LARGE SCALE GENOMIC DNA]</scope>
    <source>
        <strain evidence="2">CGMCC 4.2126</strain>
    </source>
</reference>
<protein>
    <recommendedName>
        <fullName evidence="3">Major capsid protein</fullName>
    </recommendedName>
</protein>
<keyword evidence="2" id="KW-1185">Reference proteome</keyword>
<organism evidence="1 2">
    <name type="scientific">Streptosporangium canum</name>
    <dbReference type="NCBI Taxonomy" id="324952"/>
    <lineage>
        <taxon>Bacteria</taxon>
        <taxon>Bacillati</taxon>
        <taxon>Actinomycetota</taxon>
        <taxon>Actinomycetes</taxon>
        <taxon>Streptosporangiales</taxon>
        <taxon>Streptosporangiaceae</taxon>
        <taxon>Streptosporangium</taxon>
    </lineage>
</organism>
<dbReference type="Pfam" id="PF25209">
    <property type="entry name" value="Phage_capsid_4"/>
    <property type="match status" value="1"/>
</dbReference>
<evidence type="ECO:0000313" key="2">
    <source>
        <dbReference type="Proteomes" id="UP000199111"/>
    </source>
</evidence>
<dbReference type="EMBL" id="FOQY01000041">
    <property type="protein sequence ID" value="SFK92585.1"/>
    <property type="molecule type" value="Genomic_DNA"/>
</dbReference>
<dbReference type="Proteomes" id="UP000199111">
    <property type="component" value="Unassembled WGS sequence"/>
</dbReference>
<evidence type="ECO:0000313" key="1">
    <source>
        <dbReference type="EMBL" id="SFK92585.1"/>
    </source>
</evidence>
<accession>A0A1I4DHA1</accession>
<dbReference type="GeneID" id="96302950"/>
<dbReference type="AlphaFoldDB" id="A0A1I4DHA1"/>
<sequence length="308" mass="33183">MPGSYPAAPPSLSGDLLSISRLLQSPTQINRRLRTFADLRFVSDQILKQRFRSTGGAVMYQVSEPILNSRPVEAVGPGSEYPLDTPQTGAAAVAAVQKWGQKIFMSDEEILRNVFAGAAVDRNLRKTVNSIIKQVDSITLSAVASAVTATSAAVGVWASATTILRDIEKAKAAIYDLNAGYNPDTLLMSSNKYALMASDPTIATLRRREDTNNPVYSGQIDILDDLTVVVAPLSSMPGGSDDVWVFDTEQLGGMADETDSAPGYTVTDMAIQVQSQRIAERDGWEMWGRRKTVPVIQEPSAGIKITGT</sequence>
<evidence type="ECO:0008006" key="3">
    <source>
        <dbReference type="Google" id="ProtNLM"/>
    </source>
</evidence>
<dbReference type="RefSeq" id="WP_093891483.1">
    <property type="nucleotide sequence ID" value="NZ_FOQY01000041.1"/>
</dbReference>
<name>A0A1I4DHA1_9ACTN</name>
<gene>
    <name evidence="1" type="ORF">SAMN05216275_14162</name>
</gene>
<proteinExistence type="predicted"/>